<keyword evidence="1" id="KW-1133">Transmembrane helix</keyword>
<dbReference type="EMBL" id="BLXT01007646">
    <property type="protein sequence ID" value="GFO40839.1"/>
    <property type="molecule type" value="Genomic_DNA"/>
</dbReference>
<accession>A0AAV4D9D8</accession>
<organism evidence="2 3">
    <name type="scientific">Plakobranchus ocellatus</name>
    <dbReference type="NCBI Taxonomy" id="259542"/>
    <lineage>
        <taxon>Eukaryota</taxon>
        <taxon>Metazoa</taxon>
        <taxon>Spiralia</taxon>
        <taxon>Lophotrochozoa</taxon>
        <taxon>Mollusca</taxon>
        <taxon>Gastropoda</taxon>
        <taxon>Heterobranchia</taxon>
        <taxon>Euthyneura</taxon>
        <taxon>Panpulmonata</taxon>
        <taxon>Sacoglossa</taxon>
        <taxon>Placobranchoidea</taxon>
        <taxon>Plakobranchidae</taxon>
        <taxon>Plakobranchus</taxon>
    </lineage>
</organism>
<protein>
    <submittedName>
        <fullName evidence="2">Uncharacterized protein</fullName>
    </submittedName>
</protein>
<name>A0AAV4D9D8_9GAST</name>
<feature type="transmembrane region" description="Helical" evidence="1">
    <location>
        <begin position="12"/>
        <end position="33"/>
    </location>
</feature>
<keyword evidence="1" id="KW-0472">Membrane</keyword>
<reference evidence="2 3" key="1">
    <citation type="journal article" date="2021" name="Elife">
        <title>Chloroplast acquisition without the gene transfer in kleptoplastic sea slugs, Plakobranchus ocellatus.</title>
        <authorList>
            <person name="Maeda T."/>
            <person name="Takahashi S."/>
            <person name="Yoshida T."/>
            <person name="Shimamura S."/>
            <person name="Takaki Y."/>
            <person name="Nagai Y."/>
            <person name="Toyoda A."/>
            <person name="Suzuki Y."/>
            <person name="Arimoto A."/>
            <person name="Ishii H."/>
            <person name="Satoh N."/>
            <person name="Nishiyama T."/>
            <person name="Hasebe M."/>
            <person name="Maruyama T."/>
            <person name="Minagawa J."/>
            <person name="Obokata J."/>
            <person name="Shigenobu S."/>
        </authorList>
    </citation>
    <scope>NUCLEOTIDE SEQUENCE [LARGE SCALE GENOMIC DNA]</scope>
</reference>
<sequence>MERYLSIRKSSTFLLLAPEAALLALSGHVYLVFLGKGRAQRIFFSFNSFSSRTHACHKPSEERDNAVNSISVPGYTGAYFQQNARSSIGNALSSFLRKMTSRFGQPSSSSRFGSKIWPKKYIDEGQPLTISTPIP</sequence>
<evidence type="ECO:0000313" key="3">
    <source>
        <dbReference type="Proteomes" id="UP000735302"/>
    </source>
</evidence>
<evidence type="ECO:0000256" key="1">
    <source>
        <dbReference type="SAM" id="Phobius"/>
    </source>
</evidence>
<dbReference type="AlphaFoldDB" id="A0AAV4D9D8"/>
<keyword evidence="1" id="KW-0812">Transmembrane</keyword>
<dbReference type="Proteomes" id="UP000735302">
    <property type="component" value="Unassembled WGS sequence"/>
</dbReference>
<comment type="caution">
    <text evidence="2">The sequence shown here is derived from an EMBL/GenBank/DDBJ whole genome shotgun (WGS) entry which is preliminary data.</text>
</comment>
<gene>
    <name evidence="2" type="ORF">PoB_006734400</name>
</gene>
<evidence type="ECO:0000313" key="2">
    <source>
        <dbReference type="EMBL" id="GFO40839.1"/>
    </source>
</evidence>
<proteinExistence type="predicted"/>
<keyword evidence="3" id="KW-1185">Reference proteome</keyword>